<sequence length="103" mass="11709">MEDKDNPEQTLQKKHQLMLERLSARHHTQLETLKPDSPDSSTTSVFLSRFNNSKKYIAAEIESFADRLPDISATISDLEKFVAENSYLLPSFKFGPPLKPSLT</sequence>
<dbReference type="EMBL" id="JAJSOW010000004">
    <property type="protein sequence ID" value="KAI9191317.1"/>
    <property type="molecule type" value="Genomic_DNA"/>
</dbReference>
<feature type="domain" description="Tubulin-specific chaperone C N-terminal" evidence="1">
    <location>
        <begin position="20"/>
        <end position="93"/>
    </location>
</feature>
<dbReference type="InterPro" id="IPR031925">
    <property type="entry name" value="TBCC_N"/>
</dbReference>
<evidence type="ECO:0000259" key="1">
    <source>
        <dbReference type="Pfam" id="PF16752"/>
    </source>
</evidence>
<keyword evidence="3" id="KW-1185">Reference proteome</keyword>
<dbReference type="Proteomes" id="UP001064489">
    <property type="component" value="Chromosome 6"/>
</dbReference>
<evidence type="ECO:0000313" key="2">
    <source>
        <dbReference type="EMBL" id="KAI9191317.1"/>
    </source>
</evidence>
<dbReference type="AlphaFoldDB" id="A0AAD5J9A5"/>
<accession>A0AAD5J9A5</accession>
<dbReference type="Gene3D" id="1.20.58.1250">
    <property type="entry name" value="Tubulin Binding Cofactor C, N-terminal domain"/>
    <property type="match status" value="1"/>
</dbReference>
<comment type="caution">
    <text evidence="2">The sequence shown here is derived from an EMBL/GenBank/DDBJ whole genome shotgun (WGS) entry which is preliminary data.</text>
</comment>
<name>A0AAD5J9A5_ACENE</name>
<proteinExistence type="predicted"/>
<reference evidence="2" key="2">
    <citation type="submission" date="2023-02" db="EMBL/GenBank/DDBJ databases">
        <authorList>
            <person name="Swenson N.G."/>
            <person name="Wegrzyn J.L."/>
            <person name="Mcevoy S.L."/>
        </authorList>
    </citation>
    <scope>NUCLEOTIDE SEQUENCE</scope>
    <source>
        <strain evidence="2">91603</strain>
        <tissue evidence="2">Leaf</tissue>
    </source>
</reference>
<organism evidence="2 3">
    <name type="scientific">Acer negundo</name>
    <name type="common">Box elder</name>
    <dbReference type="NCBI Taxonomy" id="4023"/>
    <lineage>
        <taxon>Eukaryota</taxon>
        <taxon>Viridiplantae</taxon>
        <taxon>Streptophyta</taxon>
        <taxon>Embryophyta</taxon>
        <taxon>Tracheophyta</taxon>
        <taxon>Spermatophyta</taxon>
        <taxon>Magnoliopsida</taxon>
        <taxon>eudicotyledons</taxon>
        <taxon>Gunneridae</taxon>
        <taxon>Pentapetalae</taxon>
        <taxon>rosids</taxon>
        <taxon>malvids</taxon>
        <taxon>Sapindales</taxon>
        <taxon>Sapindaceae</taxon>
        <taxon>Hippocastanoideae</taxon>
        <taxon>Acereae</taxon>
        <taxon>Acer</taxon>
    </lineage>
</organism>
<protein>
    <recommendedName>
        <fullName evidence="1">Tubulin-specific chaperone C N-terminal domain-containing protein</fullName>
    </recommendedName>
</protein>
<dbReference type="Pfam" id="PF16752">
    <property type="entry name" value="TBCC_N"/>
    <property type="match status" value="1"/>
</dbReference>
<evidence type="ECO:0000313" key="3">
    <source>
        <dbReference type="Proteomes" id="UP001064489"/>
    </source>
</evidence>
<dbReference type="GO" id="GO:0015631">
    <property type="term" value="F:tubulin binding"/>
    <property type="evidence" value="ECO:0007669"/>
    <property type="project" value="InterPro"/>
</dbReference>
<dbReference type="InterPro" id="IPR038397">
    <property type="entry name" value="TBCC_N_sf"/>
</dbReference>
<gene>
    <name evidence="2" type="ORF">LWI28_006852</name>
</gene>
<reference evidence="2" key="1">
    <citation type="journal article" date="2022" name="Plant J.">
        <title>Strategies of tolerance reflected in two North American maple genomes.</title>
        <authorList>
            <person name="McEvoy S.L."/>
            <person name="Sezen U.U."/>
            <person name="Trouern-Trend A."/>
            <person name="McMahon S.M."/>
            <person name="Schaberg P.G."/>
            <person name="Yang J."/>
            <person name="Wegrzyn J.L."/>
            <person name="Swenson N.G."/>
        </authorList>
    </citation>
    <scope>NUCLEOTIDE SEQUENCE</scope>
    <source>
        <strain evidence="2">91603</strain>
    </source>
</reference>